<organism evidence="1 2">
    <name type="scientific">Virgisporangium ochraceum</name>
    <dbReference type="NCBI Taxonomy" id="65505"/>
    <lineage>
        <taxon>Bacteria</taxon>
        <taxon>Bacillati</taxon>
        <taxon>Actinomycetota</taxon>
        <taxon>Actinomycetes</taxon>
        <taxon>Micromonosporales</taxon>
        <taxon>Micromonosporaceae</taxon>
        <taxon>Virgisporangium</taxon>
    </lineage>
</organism>
<dbReference type="RefSeq" id="WP_203934421.1">
    <property type="nucleotide sequence ID" value="NZ_BOPH01000142.1"/>
</dbReference>
<keyword evidence="2" id="KW-1185">Reference proteome</keyword>
<comment type="caution">
    <text evidence="1">The sequence shown here is derived from an EMBL/GenBank/DDBJ whole genome shotgun (WGS) entry which is preliminary data.</text>
</comment>
<proteinExistence type="predicted"/>
<sequence length="101" mass="10090">MRIGQLADRLEGAGNRLAAGAGALADTDPGAAAFGADQPGRLGAVGRMLHQGCSAALGGREREAAAHGARLVDAADLLRTAAARYGQADAAARSRNEIEGP</sequence>
<dbReference type="EMBL" id="BOPH01000142">
    <property type="protein sequence ID" value="GIJ74624.1"/>
    <property type="molecule type" value="Genomic_DNA"/>
</dbReference>
<evidence type="ECO:0000313" key="1">
    <source>
        <dbReference type="EMBL" id="GIJ74624.1"/>
    </source>
</evidence>
<name>A0A8J4A2F9_9ACTN</name>
<accession>A0A8J4A2F9</accession>
<dbReference type="Proteomes" id="UP000635606">
    <property type="component" value="Unassembled WGS sequence"/>
</dbReference>
<reference evidence="1" key="1">
    <citation type="submission" date="2021-01" db="EMBL/GenBank/DDBJ databases">
        <title>Whole genome shotgun sequence of Virgisporangium ochraceum NBRC 16418.</title>
        <authorList>
            <person name="Komaki H."/>
            <person name="Tamura T."/>
        </authorList>
    </citation>
    <scope>NUCLEOTIDE SEQUENCE</scope>
    <source>
        <strain evidence="1">NBRC 16418</strain>
    </source>
</reference>
<evidence type="ECO:0000313" key="2">
    <source>
        <dbReference type="Proteomes" id="UP000635606"/>
    </source>
</evidence>
<dbReference type="AlphaFoldDB" id="A0A8J4A2F9"/>
<protein>
    <submittedName>
        <fullName evidence="1">Uncharacterized protein</fullName>
    </submittedName>
</protein>
<gene>
    <name evidence="1" type="ORF">Voc01_095410</name>
</gene>